<dbReference type="Proteomes" id="UP000789831">
    <property type="component" value="Unassembled WGS sequence"/>
</dbReference>
<protein>
    <submittedName>
        <fullName evidence="2">4049_t:CDS:1</fullName>
    </submittedName>
</protein>
<dbReference type="AlphaFoldDB" id="A0A9N9CC76"/>
<reference evidence="2" key="1">
    <citation type="submission" date="2021-06" db="EMBL/GenBank/DDBJ databases">
        <authorList>
            <person name="Kallberg Y."/>
            <person name="Tangrot J."/>
            <person name="Rosling A."/>
        </authorList>
    </citation>
    <scope>NUCLEOTIDE SEQUENCE</scope>
    <source>
        <strain evidence="2">MT106</strain>
    </source>
</reference>
<keyword evidence="3" id="KW-1185">Reference proteome</keyword>
<keyword evidence="1" id="KW-1133">Transmembrane helix</keyword>
<evidence type="ECO:0000313" key="3">
    <source>
        <dbReference type="Proteomes" id="UP000789831"/>
    </source>
</evidence>
<accession>A0A9N9CC76</accession>
<evidence type="ECO:0000256" key="1">
    <source>
        <dbReference type="SAM" id="Phobius"/>
    </source>
</evidence>
<feature type="transmembrane region" description="Helical" evidence="1">
    <location>
        <begin position="79"/>
        <end position="98"/>
    </location>
</feature>
<keyword evidence="1" id="KW-0812">Transmembrane</keyword>
<name>A0A9N9CC76_9GLOM</name>
<keyword evidence="1" id="KW-0472">Membrane</keyword>
<sequence>MWCDNCLLFFPLRAGAIILATFMGLYQIAGGIFLFLWGGEHNKIEAGIYGGYAMAQGALAFILVIAFSNRSYLFTKFLFRIYPVIVLLGAIRAGVMAWQLQHWEYRIVGECLNGGRKWVSDIPSNSTSIDPSTATPTYDYTSNSTLPSSFCTVGVHNLIQLFTSSLPFVPHMAICYQTSALPTTKLHV</sequence>
<feature type="transmembrane region" description="Helical" evidence="1">
    <location>
        <begin position="49"/>
        <end position="67"/>
    </location>
</feature>
<comment type="caution">
    <text evidence="2">The sequence shown here is derived from an EMBL/GenBank/DDBJ whole genome shotgun (WGS) entry which is preliminary data.</text>
</comment>
<proteinExistence type="predicted"/>
<dbReference type="OrthoDB" id="2371309at2759"/>
<gene>
    <name evidence="2" type="ORF">AGERDE_LOCUS8853</name>
</gene>
<dbReference type="EMBL" id="CAJVPL010002010">
    <property type="protein sequence ID" value="CAG8596037.1"/>
    <property type="molecule type" value="Genomic_DNA"/>
</dbReference>
<feature type="transmembrane region" description="Helical" evidence="1">
    <location>
        <begin position="12"/>
        <end position="37"/>
    </location>
</feature>
<organism evidence="2 3">
    <name type="scientific">Ambispora gerdemannii</name>
    <dbReference type="NCBI Taxonomy" id="144530"/>
    <lineage>
        <taxon>Eukaryota</taxon>
        <taxon>Fungi</taxon>
        <taxon>Fungi incertae sedis</taxon>
        <taxon>Mucoromycota</taxon>
        <taxon>Glomeromycotina</taxon>
        <taxon>Glomeromycetes</taxon>
        <taxon>Archaeosporales</taxon>
        <taxon>Ambisporaceae</taxon>
        <taxon>Ambispora</taxon>
    </lineage>
</organism>
<evidence type="ECO:0000313" key="2">
    <source>
        <dbReference type="EMBL" id="CAG8596037.1"/>
    </source>
</evidence>